<dbReference type="Proteomes" id="UP001206925">
    <property type="component" value="Unassembled WGS sequence"/>
</dbReference>
<dbReference type="GO" id="GO:0003993">
    <property type="term" value="F:acid phosphatase activity"/>
    <property type="evidence" value="ECO:0007669"/>
    <property type="project" value="UniProtKB-EC"/>
</dbReference>
<proteinExistence type="inferred from homology"/>
<dbReference type="InterPro" id="IPR018247">
    <property type="entry name" value="EF_Hand_1_Ca_BS"/>
</dbReference>
<feature type="domain" description="Purple acid phosphatase N-terminal" evidence="12">
    <location>
        <begin position="1"/>
        <end position="86"/>
    </location>
</feature>
<keyword evidence="8" id="KW-0325">Glycoprotein</keyword>
<keyword evidence="6 9" id="KW-0378">Hydrolase</keyword>
<feature type="domain" description="Purple acid phosphatase C-terminal" evidence="11">
    <location>
        <begin position="742"/>
        <end position="801"/>
    </location>
</feature>
<evidence type="ECO:0000256" key="5">
    <source>
        <dbReference type="ARBA" id="ARBA00022729"/>
    </source>
</evidence>
<evidence type="ECO:0000256" key="7">
    <source>
        <dbReference type="ARBA" id="ARBA00022833"/>
    </source>
</evidence>
<dbReference type="AlphaFoldDB" id="A0AAD5GF01"/>
<dbReference type="PROSITE" id="PS00018">
    <property type="entry name" value="EF_HAND_1"/>
    <property type="match status" value="1"/>
</dbReference>
<organism evidence="13 14">
    <name type="scientific">Ambrosia artemisiifolia</name>
    <name type="common">Common ragweed</name>
    <dbReference type="NCBI Taxonomy" id="4212"/>
    <lineage>
        <taxon>Eukaryota</taxon>
        <taxon>Viridiplantae</taxon>
        <taxon>Streptophyta</taxon>
        <taxon>Embryophyta</taxon>
        <taxon>Tracheophyta</taxon>
        <taxon>Spermatophyta</taxon>
        <taxon>Magnoliopsida</taxon>
        <taxon>eudicotyledons</taxon>
        <taxon>Gunneridae</taxon>
        <taxon>Pentapetalae</taxon>
        <taxon>asterids</taxon>
        <taxon>campanulids</taxon>
        <taxon>Asterales</taxon>
        <taxon>Asteraceae</taxon>
        <taxon>Asteroideae</taxon>
        <taxon>Heliantheae alliance</taxon>
        <taxon>Heliantheae</taxon>
        <taxon>Ambrosia</taxon>
    </lineage>
</organism>
<feature type="domain" description="Calcineurin-like phosphoesterase" evidence="10">
    <location>
        <begin position="94"/>
        <end position="287"/>
    </location>
</feature>
<dbReference type="GO" id="GO:0046872">
    <property type="term" value="F:metal ion binding"/>
    <property type="evidence" value="ECO:0007669"/>
    <property type="project" value="InterPro"/>
</dbReference>
<dbReference type="InterPro" id="IPR029052">
    <property type="entry name" value="Metallo-depent_PP-like"/>
</dbReference>
<reference evidence="13" key="1">
    <citation type="submission" date="2022-06" db="EMBL/GenBank/DDBJ databases">
        <title>Uncovering the hologenomic basis of an extraordinary plant invasion.</title>
        <authorList>
            <person name="Bieker V.C."/>
            <person name="Martin M.D."/>
            <person name="Gilbert T."/>
            <person name="Hodgins K."/>
            <person name="Battlay P."/>
            <person name="Petersen B."/>
            <person name="Wilson J."/>
        </authorList>
    </citation>
    <scope>NUCLEOTIDE SEQUENCE</scope>
    <source>
        <strain evidence="13">AA19_3_7</strain>
        <tissue evidence="13">Leaf</tissue>
    </source>
</reference>
<dbReference type="InterPro" id="IPR015914">
    <property type="entry name" value="PAPs_N"/>
</dbReference>
<feature type="non-terminal residue" evidence="13">
    <location>
        <position position="1"/>
    </location>
</feature>
<dbReference type="PANTHER" id="PTHR22953">
    <property type="entry name" value="ACID PHOSPHATASE RELATED"/>
    <property type="match status" value="1"/>
</dbReference>
<keyword evidence="7" id="KW-0862">Zinc</keyword>
<dbReference type="SUPFAM" id="SSF49363">
    <property type="entry name" value="Purple acid phosphatase, N-terminal domain"/>
    <property type="match status" value="2"/>
</dbReference>
<evidence type="ECO:0000256" key="8">
    <source>
        <dbReference type="ARBA" id="ARBA00023180"/>
    </source>
</evidence>
<comment type="catalytic activity">
    <reaction evidence="1 9">
        <text>a phosphate monoester + H2O = an alcohol + phosphate</text>
        <dbReference type="Rhea" id="RHEA:15017"/>
        <dbReference type="ChEBI" id="CHEBI:15377"/>
        <dbReference type="ChEBI" id="CHEBI:30879"/>
        <dbReference type="ChEBI" id="CHEBI:43474"/>
        <dbReference type="ChEBI" id="CHEBI:67140"/>
        <dbReference type="EC" id="3.1.3.2"/>
    </reaction>
</comment>
<dbReference type="InterPro" id="IPR041792">
    <property type="entry name" value="MPP_PAP"/>
</dbReference>
<evidence type="ECO:0000259" key="12">
    <source>
        <dbReference type="Pfam" id="PF16656"/>
    </source>
</evidence>
<dbReference type="InterPro" id="IPR025733">
    <property type="entry name" value="PAPs_C"/>
</dbReference>
<dbReference type="InterPro" id="IPR039331">
    <property type="entry name" value="PAPs-like"/>
</dbReference>
<comment type="cofactor">
    <cofactor evidence="3">
        <name>Fe cation</name>
        <dbReference type="ChEBI" id="CHEBI:24875"/>
    </cofactor>
</comment>
<keyword evidence="5" id="KW-0732">Signal</keyword>
<evidence type="ECO:0000259" key="10">
    <source>
        <dbReference type="Pfam" id="PF00149"/>
    </source>
</evidence>
<evidence type="ECO:0000256" key="1">
    <source>
        <dbReference type="ARBA" id="ARBA00000032"/>
    </source>
</evidence>
<comment type="similarity">
    <text evidence="4 9">Belongs to the metallophosphoesterase superfamily. Purple acid phosphatase family.</text>
</comment>
<evidence type="ECO:0000256" key="4">
    <source>
        <dbReference type="ARBA" id="ARBA00008723"/>
    </source>
</evidence>
<sequence>QVHISLAGKDSIRISWITDNYTPPTVYYGISPRKYDHSANGTISSYEYLTYTSGEIHDVVIGPLDPNTVYYYCFALGKTHEYSFKTPPAHFPIKFVVSGDLGQTGWTKSTLEHISQSNYDVLLLPGDLSYADMLQPLWDSFGRLVEPLASQRPWMVTQGNHEVERIPAVHPTPFTAYNARWHMPFDESGSTSNLYYSFEVSGVHVIMLGSYTDFDSASNQYQWLEADLKKVDRNKTPWLVVLIHAPWYNSNYAHQGEKESVDMMASMEGLLYKARVDVVFAGHVHAYERFNRVYNQEIDDCGPVHITIGDGGNREGLASKYKEPQPTISAFREASFGHGEFEVVNASYALWSWHRNDDDESVKSDSVWIRSLASNPLSPLNKSLSRVARSYTKPTMRFHNFWLLLVASATVFADAAAYHRPPPRENLILSPAEDADPTTPQQVHISLIGKNKIRISWITDVNTPATVYYGTSSEKYEYSVTGTVSSYQHLNYTSGQIHDVTIGPLDYNTEYYYHFTPESTVNYSFKTPPAKFPIKFAISGDLGQTGWTQSTLEHVSKSNYDVFLLPGDLSYADTVQPLWDSFGRLVESLASRRPWMVTQGNHDSENITANPVTFIAYNTRWRMPFETSGSGSNLYYSFEVAGVHVIMLGSYTDFWPGSNQYQWLESDLKKVDRHKTPWLVVLIHAPWYNSNYAHQGEIQSVGMMESMDGLLYKARVDVVFAGHVHAYERFNRVYNHVADNCGPVHITIGDGGNLHGLASNYTEPQPTISAFREASFGHGQFEVVNASYAKWSWHRNDDDESVQADSVSFISLVSDPACNKLEI</sequence>
<protein>
    <recommendedName>
        <fullName evidence="9">Purple acid phosphatase</fullName>
        <ecNumber evidence="9">3.1.3.2</ecNumber>
    </recommendedName>
</protein>
<dbReference type="PANTHER" id="PTHR22953:SF153">
    <property type="entry name" value="PURPLE ACID PHOSPHATASE"/>
    <property type="match status" value="1"/>
</dbReference>
<evidence type="ECO:0000313" key="14">
    <source>
        <dbReference type="Proteomes" id="UP001206925"/>
    </source>
</evidence>
<feature type="domain" description="Purple acid phosphatase N-terminal" evidence="12">
    <location>
        <begin position="440"/>
        <end position="527"/>
    </location>
</feature>
<dbReference type="EC" id="3.1.3.2" evidence="9"/>
<comment type="caution">
    <text evidence="13">The sequence shown here is derived from an EMBL/GenBank/DDBJ whole genome shotgun (WGS) entry which is preliminary data.</text>
</comment>
<keyword evidence="14" id="KW-1185">Reference proteome</keyword>
<dbReference type="Pfam" id="PF00149">
    <property type="entry name" value="Metallophos"/>
    <property type="match status" value="2"/>
</dbReference>
<dbReference type="InterPro" id="IPR004843">
    <property type="entry name" value="Calcineurin-like_PHP"/>
</dbReference>
<feature type="domain" description="Purple acid phosphatase C-terminal" evidence="11">
    <location>
        <begin position="302"/>
        <end position="361"/>
    </location>
</feature>
<dbReference type="EMBL" id="JAMZMK010008920">
    <property type="protein sequence ID" value="KAI7737936.1"/>
    <property type="molecule type" value="Genomic_DNA"/>
</dbReference>
<dbReference type="Pfam" id="PF14008">
    <property type="entry name" value="Metallophos_C"/>
    <property type="match status" value="2"/>
</dbReference>
<dbReference type="SUPFAM" id="SSF56300">
    <property type="entry name" value="Metallo-dependent phosphatases"/>
    <property type="match status" value="2"/>
</dbReference>
<comment type="cofactor">
    <cofactor evidence="2">
        <name>Zn(2+)</name>
        <dbReference type="ChEBI" id="CHEBI:29105"/>
    </cofactor>
</comment>
<evidence type="ECO:0000256" key="9">
    <source>
        <dbReference type="RuleBase" id="RU361203"/>
    </source>
</evidence>
<evidence type="ECO:0000256" key="6">
    <source>
        <dbReference type="ARBA" id="ARBA00022801"/>
    </source>
</evidence>
<gene>
    <name evidence="13" type="ORF">M8C21_015129</name>
</gene>
<name>A0AAD5GF01_AMBAR</name>
<accession>A0AAD5GF01</accession>
<dbReference type="Gene3D" id="2.60.40.380">
    <property type="entry name" value="Purple acid phosphatase-like, N-terminal"/>
    <property type="match status" value="2"/>
</dbReference>
<evidence type="ECO:0000256" key="3">
    <source>
        <dbReference type="ARBA" id="ARBA00001962"/>
    </source>
</evidence>
<dbReference type="InterPro" id="IPR008963">
    <property type="entry name" value="Purple_acid_Pase-like_N"/>
</dbReference>
<evidence type="ECO:0000313" key="13">
    <source>
        <dbReference type="EMBL" id="KAI7737936.1"/>
    </source>
</evidence>
<dbReference type="CDD" id="cd00839">
    <property type="entry name" value="MPP_PAPs"/>
    <property type="match status" value="2"/>
</dbReference>
<evidence type="ECO:0000256" key="2">
    <source>
        <dbReference type="ARBA" id="ARBA00001947"/>
    </source>
</evidence>
<evidence type="ECO:0000259" key="11">
    <source>
        <dbReference type="Pfam" id="PF14008"/>
    </source>
</evidence>
<dbReference type="Gene3D" id="3.60.21.10">
    <property type="match status" value="2"/>
</dbReference>
<feature type="domain" description="Calcineurin-like phosphoesterase" evidence="10">
    <location>
        <begin position="535"/>
        <end position="727"/>
    </location>
</feature>
<dbReference type="Pfam" id="PF16656">
    <property type="entry name" value="Pur_ac_phosph_N"/>
    <property type="match status" value="2"/>
</dbReference>